<evidence type="ECO:0000313" key="2">
    <source>
        <dbReference type="Proteomes" id="UP000189796"/>
    </source>
</evidence>
<organism evidence="1 2">
    <name type="scientific">Bradyrhizobium erythrophlei</name>
    <dbReference type="NCBI Taxonomy" id="1437360"/>
    <lineage>
        <taxon>Bacteria</taxon>
        <taxon>Pseudomonadati</taxon>
        <taxon>Pseudomonadota</taxon>
        <taxon>Alphaproteobacteria</taxon>
        <taxon>Hyphomicrobiales</taxon>
        <taxon>Nitrobacteraceae</taxon>
        <taxon>Bradyrhizobium</taxon>
    </lineage>
</organism>
<proteinExistence type="predicted"/>
<dbReference type="OrthoDB" id="7851523at2"/>
<gene>
    <name evidence="1" type="ORF">SAMN05443248_0361</name>
</gene>
<dbReference type="EMBL" id="LT670817">
    <property type="protein sequence ID" value="SHG12220.1"/>
    <property type="molecule type" value="Genomic_DNA"/>
</dbReference>
<accession>A0A1M5H8A0</accession>
<reference evidence="1 2" key="1">
    <citation type="submission" date="2016-11" db="EMBL/GenBank/DDBJ databases">
        <authorList>
            <person name="Jaros S."/>
            <person name="Januszkiewicz K."/>
            <person name="Wedrychowicz H."/>
        </authorList>
    </citation>
    <scope>NUCLEOTIDE SEQUENCE [LARGE SCALE GENOMIC DNA]</scope>
    <source>
        <strain evidence="1 2">GAS138</strain>
    </source>
</reference>
<dbReference type="AlphaFoldDB" id="A0A1M5H8A0"/>
<evidence type="ECO:0000313" key="1">
    <source>
        <dbReference type="EMBL" id="SHG12220.1"/>
    </source>
</evidence>
<protein>
    <submittedName>
        <fullName evidence="1">Uncharacterized protein</fullName>
    </submittedName>
</protein>
<name>A0A1M5H8A0_9BRAD</name>
<dbReference type="Proteomes" id="UP000189796">
    <property type="component" value="Chromosome I"/>
</dbReference>
<sequence>MSTQATPENAQGLIAAYKAILRDVLDRRPSGMRQRLAEALGKNRSFITQIANPAYQTPIPAQHVHAITQVCHFSVQERDKFLDAYHRAHPRRLLLLKERERSRRLLLMLPDLGSEQKNHKLDSLLSEFAEKVARLIEEN</sequence>